<accession>A0A8D8UHJ1</accession>
<sequence length="146" mass="15268">MKETADLAWMPSATSATDLDISPEIARKKSTGATVVTGQDTSLGTVNKALMKVHATLAGSLDILQETAQSQGSLHQEVVVVAVVTNPMCLATNVTKLVIWPGTVRPMTSFATTVINPATSAVSATTVPEIDDSLPHHLTSLLLSCK</sequence>
<dbReference type="EMBL" id="HBUF01340571">
    <property type="protein sequence ID" value="CAG6702655.1"/>
    <property type="molecule type" value="Transcribed_RNA"/>
</dbReference>
<proteinExistence type="predicted"/>
<organism evidence="1">
    <name type="scientific">Cacopsylla melanoneura</name>
    <dbReference type="NCBI Taxonomy" id="428564"/>
    <lineage>
        <taxon>Eukaryota</taxon>
        <taxon>Metazoa</taxon>
        <taxon>Ecdysozoa</taxon>
        <taxon>Arthropoda</taxon>
        <taxon>Hexapoda</taxon>
        <taxon>Insecta</taxon>
        <taxon>Pterygota</taxon>
        <taxon>Neoptera</taxon>
        <taxon>Paraneoptera</taxon>
        <taxon>Hemiptera</taxon>
        <taxon>Sternorrhyncha</taxon>
        <taxon>Psylloidea</taxon>
        <taxon>Psyllidae</taxon>
        <taxon>Psyllinae</taxon>
        <taxon>Cacopsylla</taxon>
    </lineage>
</organism>
<dbReference type="EMBL" id="HBUF01340572">
    <property type="protein sequence ID" value="CAG6702657.1"/>
    <property type="molecule type" value="Transcribed_RNA"/>
</dbReference>
<reference evidence="1" key="1">
    <citation type="submission" date="2021-05" db="EMBL/GenBank/DDBJ databases">
        <authorList>
            <person name="Alioto T."/>
            <person name="Alioto T."/>
            <person name="Gomez Garrido J."/>
        </authorList>
    </citation>
    <scope>NUCLEOTIDE SEQUENCE</scope>
</reference>
<dbReference type="AlphaFoldDB" id="A0A8D8UHJ1"/>
<name>A0A8D8UHJ1_9HEMI</name>
<protein>
    <submittedName>
        <fullName evidence="1">Uncharacterized protein</fullName>
    </submittedName>
</protein>
<evidence type="ECO:0000313" key="1">
    <source>
        <dbReference type="EMBL" id="CAG6702657.1"/>
    </source>
</evidence>